<gene>
    <name evidence="10" type="ORF">DQK91_03275</name>
    <name evidence="9" type="ORF">E8L03_15155</name>
</gene>
<evidence type="ECO:0000256" key="4">
    <source>
        <dbReference type="ARBA" id="ARBA00022723"/>
    </source>
</evidence>
<comment type="similarity">
    <text evidence="7">Belongs to the rubredoxin family.</text>
</comment>
<name>A0A6P1ZJ30_9BACT</name>
<evidence type="ECO:0000256" key="5">
    <source>
        <dbReference type="ARBA" id="ARBA00022982"/>
    </source>
</evidence>
<evidence type="ECO:0000313" key="12">
    <source>
        <dbReference type="Proteomes" id="UP000503251"/>
    </source>
</evidence>
<dbReference type="Gene3D" id="2.20.28.10">
    <property type="match status" value="1"/>
</dbReference>
<dbReference type="PRINTS" id="PR00163">
    <property type="entry name" value="RUBREDOXIN"/>
</dbReference>
<dbReference type="PANTHER" id="PTHR47627">
    <property type="entry name" value="RUBREDOXIN"/>
    <property type="match status" value="1"/>
</dbReference>
<sequence>MSRPEEMYQCQTVNCGYIYDPDKGDRKGKIPKGTKFEDLPDTWRCPICGATRKCFKPLAGPGSTKDDLSKCETPTI</sequence>
<proteinExistence type="inferred from homology"/>
<protein>
    <recommendedName>
        <fullName evidence="7">Rubredoxin</fullName>
    </recommendedName>
</protein>
<dbReference type="EMBL" id="CP039543">
    <property type="protein sequence ID" value="QJT10185.1"/>
    <property type="molecule type" value="Genomic_DNA"/>
</dbReference>
<dbReference type="Proteomes" id="UP000503251">
    <property type="component" value="Chromosome"/>
</dbReference>
<dbReference type="Pfam" id="PF00301">
    <property type="entry name" value="Rubredoxin"/>
    <property type="match status" value="1"/>
</dbReference>
<dbReference type="OrthoDB" id="9802447at2"/>
<evidence type="ECO:0000256" key="2">
    <source>
        <dbReference type="ARBA" id="ARBA00002360"/>
    </source>
</evidence>
<keyword evidence="6 7" id="KW-0408">Iron</keyword>
<dbReference type="InterPro" id="IPR024934">
    <property type="entry name" value="Rubredoxin-like_dom"/>
</dbReference>
<reference evidence="9 12" key="2">
    <citation type="submission" date="2019-04" db="EMBL/GenBank/DDBJ databases">
        <title>Isolation and culture of sulfate reducing bacteria from the cold seep of the South China Sea.</title>
        <authorList>
            <person name="Sun C."/>
            <person name="Liu R."/>
        </authorList>
    </citation>
    <scope>NUCLEOTIDE SEQUENCE [LARGE SCALE GENOMIC DNA]</scope>
    <source>
        <strain evidence="9 12">CS1</strain>
    </source>
</reference>
<organism evidence="10 11">
    <name type="scientific">Oceanidesulfovibrio marinus</name>
    <dbReference type="NCBI Taxonomy" id="370038"/>
    <lineage>
        <taxon>Bacteria</taxon>
        <taxon>Pseudomonadati</taxon>
        <taxon>Thermodesulfobacteriota</taxon>
        <taxon>Desulfovibrionia</taxon>
        <taxon>Desulfovibrionales</taxon>
        <taxon>Desulfovibrionaceae</taxon>
        <taxon>Oceanidesulfovibrio</taxon>
    </lineage>
</organism>
<dbReference type="Proteomes" id="UP000434052">
    <property type="component" value="Unassembled WGS sequence"/>
</dbReference>
<keyword evidence="3" id="KW-0813">Transport</keyword>
<evidence type="ECO:0000256" key="1">
    <source>
        <dbReference type="ARBA" id="ARBA00001965"/>
    </source>
</evidence>
<evidence type="ECO:0000313" key="11">
    <source>
        <dbReference type="Proteomes" id="UP000434052"/>
    </source>
</evidence>
<evidence type="ECO:0000259" key="8">
    <source>
        <dbReference type="PROSITE" id="PS50903"/>
    </source>
</evidence>
<comment type="function">
    <text evidence="2">Rubredoxin is a small nonheme, iron protein lacking acid-labile sulfide. Its single Fe, chelated to 4 Cys, functions as an electron acceptor and may also stabilize the conformation of the molecule.</text>
</comment>
<dbReference type="GO" id="GO:0005506">
    <property type="term" value="F:iron ion binding"/>
    <property type="evidence" value="ECO:0007669"/>
    <property type="project" value="UniProtKB-UniRule"/>
</dbReference>
<dbReference type="EMBL" id="QMIF01000002">
    <property type="protein sequence ID" value="TVM35701.1"/>
    <property type="molecule type" value="Genomic_DNA"/>
</dbReference>
<dbReference type="CDD" id="cd00730">
    <property type="entry name" value="rubredoxin"/>
    <property type="match status" value="1"/>
</dbReference>
<keyword evidence="4 7" id="KW-0479">Metal-binding</keyword>
<dbReference type="PANTHER" id="PTHR47627:SF1">
    <property type="entry name" value="RUBREDOXIN-1-RELATED"/>
    <property type="match status" value="1"/>
</dbReference>
<keyword evidence="5 7" id="KW-0249">Electron transport</keyword>
<dbReference type="GO" id="GO:0009055">
    <property type="term" value="F:electron transfer activity"/>
    <property type="evidence" value="ECO:0007669"/>
    <property type="project" value="TreeGrafter"/>
</dbReference>
<comment type="cofactor">
    <cofactor evidence="1 7">
        <name>Fe(3+)</name>
        <dbReference type="ChEBI" id="CHEBI:29034"/>
    </cofactor>
</comment>
<evidence type="ECO:0000256" key="6">
    <source>
        <dbReference type="ARBA" id="ARBA00023004"/>
    </source>
</evidence>
<dbReference type="InterPro" id="IPR018527">
    <property type="entry name" value="Rubredoxin_Fe_BS"/>
</dbReference>
<reference evidence="10 11" key="1">
    <citation type="submission" date="2018-06" db="EMBL/GenBank/DDBJ databases">
        <title>Complete genome of Desulfovibrio marinus P48SEP.</title>
        <authorList>
            <person name="Crispim J.S."/>
            <person name="Vidigal P.M.P."/>
            <person name="Silva L.C.F."/>
            <person name="Araujo L.C."/>
            <person name="Laguardia C.N."/>
            <person name="Dias R.S."/>
            <person name="Sousa M.P."/>
            <person name="Paula S.O."/>
            <person name="Silva C."/>
        </authorList>
    </citation>
    <scope>NUCLEOTIDE SEQUENCE [LARGE SCALE GENOMIC DNA]</scope>
    <source>
        <strain evidence="10 11">P48SEP</strain>
    </source>
</reference>
<dbReference type="InterPro" id="IPR024935">
    <property type="entry name" value="Rubredoxin_dom"/>
</dbReference>
<evidence type="ECO:0000256" key="7">
    <source>
        <dbReference type="RuleBase" id="RU003820"/>
    </source>
</evidence>
<evidence type="ECO:0000256" key="3">
    <source>
        <dbReference type="ARBA" id="ARBA00022448"/>
    </source>
</evidence>
<accession>A0A6P1ZJ30</accession>
<dbReference type="SUPFAM" id="SSF57802">
    <property type="entry name" value="Rubredoxin-like"/>
    <property type="match status" value="1"/>
</dbReference>
<dbReference type="GO" id="GO:0043448">
    <property type="term" value="P:alkane catabolic process"/>
    <property type="evidence" value="ECO:0007669"/>
    <property type="project" value="TreeGrafter"/>
</dbReference>
<dbReference type="PROSITE" id="PS50903">
    <property type="entry name" value="RUBREDOXIN_LIKE"/>
    <property type="match status" value="1"/>
</dbReference>
<dbReference type="AlphaFoldDB" id="A0A6P1ZJ30"/>
<dbReference type="PROSITE" id="PS00202">
    <property type="entry name" value="RUBREDOXIN"/>
    <property type="match status" value="1"/>
</dbReference>
<evidence type="ECO:0000313" key="9">
    <source>
        <dbReference type="EMBL" id="QJT10185.1"/>
    </source>
</evidence>
<dbReference type="RefSeq" id="WP_144234029.1">
    <property type="nucleotide sequence ID" value="NZ_CP039543.1"/>
</dbReference>
<dbReference type="InterPro" id="IPR050526">
    <property type="entry name" value="Rubredoxin_ET"/>
</dbReference>
<keyword evidence="12" id="KW-1185">Reference proteome</keyword>
<feature type="domain" description="Rubredoxin-like" evidence="8">
    <location>
        <begin position="15"/>
        <end position="58"/>
    </location>
</feature>
<evidence type="ECO:0000313" key="10">
    <source>
        <dbReference type="EMBL" id="TVM35701.1"/>
    </source>
</evidence>